<comment type="caution">
    <text evidence="1">The sequence shown here is derived from an EMBL/GenBank/DDBJ whole genome shotgun (WGS) entry which is preliminary data.</text>
</comment>
<name>A0ACB7XIA1_9ERIC</name>
<evidence type="ECO:0000313" key="2">
    <source>
        <dbReference type="Proteomes" id="UP000828048"/>
    </source>
</evidence>
<gene>
    <name evidence="1" type="ORF">Vadar_012495</name>
</gene>
<protein>
    <submittedName>
        <fullName evidence="1">Uncharacterized protein</fullName>
    </submittedName>
</protein>
<proteinExistence type="predicted"/>
<sequence length="101" mass="11609">MQMGGLWRSAIDLWVEVQSSYINQCIHRYLRCPTTHCCILLMTTKVTTVEEEMLCNPRLTKDEETFKNIMKKAFGEFRSGKTQLAHTLCVTTQVIGSHGRI</sequence>
<accession>A0ACB7XIA1</accession>
<dbReference type="EMBL" id="CM037160">
    <property type="protein sequence ID" value="KAH7840093.1"/>
    <property type="molecule type" value="Genomic_DNA"/>
</dbReference>
<organism evidence="1 2">
    <name type="scientific">Vaccinium darrowii</name>
    <dbReference type="NCBI Taxonomy" id="229202"/>
    <lineage>
        <taxon>Eukaryota</taxon>
        <taxon>Viridiplantae</taxon>
        <taxon>Streptophyta</taxon>
        <taxon>Embryophyta</taxon>
        <taxon>Tracheophyta</taxon>
        <taxon>Spermatophyta</taxon>
        <taxon>Magnoliopsida</taxon>
        <taxon>eudicotyledons</taxon>
        <taxon>Gunneridae</taxon>
        <taxon>Pentapetalae</taxon>
        <taxon>asterids</taxon>
        <taxon>Ericales</taxon>
        <taxon>Ericaceae</taxon>
        <taxon>Vaccinioideae</taxon>
        <taxon>Vaccinieae</taxon>
        <taxon>Vaccinium</taxon>
    </lineage>
</organism>
<keyword evidence="2" id="KW-1185">Reference proteome</keyword>
<dbReference type="Proteomes" id="UP000828048">
    <property type="component" value="Chromosome 10"/>
</dbReference>
<reference evidence="1 2" key="1">
    <citation type="journal article" date="2021" name="Hortic Res">
        <title>High-quality reference genome and annotation aids understanding of berry development for evergreen blueberry (Vaccinium darrowii).</title>
        <authorList>
            <person name="Yu J."/>
            <person name="Hulse-Kemp A.M."/>
            <person name="Babiker E."/>
            <person name="Staton M."/>
        </authorList>
    </citation>
    <scope>NUCLEOTIDE SEQUENCE [LARGE SCALE GENOMIC DNA]</scope>
    <source>
        <strain evidence="2">cv. NJ 8807/NJ 8810</strain>
        <tissue evidence="1">Young leaf</tissue>
    </source>
</reference>
<evidence type="ECO:0000313" key="1">
    <source>
        <dbReference type="EMBL" id="KAH7840093.1"/>
    </source>
</evidence>